<keyword evidence="3" id="KW-0677">Repeat</keyword>
<dbReference type="RefSeq" id="WP_009520121.1">
    <property type="nucleotide sequence ID" value="NZ_CCAE010000031.1"/>
</dbReference>
<dbReference type="Proteomes" id="UP000028878">
    <property type="component" value="Unassembled WGS sequence"/>
</dbReference>
<comment type="similarity">
    <text evidence="5">Belongs to the Rap family.</text>
</comment>
<name>A0A1L1PU97_HYDIT</name>
<dbReference type="PANTHER" id="PTHR46630">
    <property type="entry name" value="TETRATRICOPEPTIDE REPEAT PROTEIN 29"/>
    <property type="match status" value="1"/>
</dbReference>
<dbReference type="PANTHER" id="PTHR46630:SF1">
    <property type="entry name" value="TETRATRICOPEPTIDE REPEAT PROTEIN 29"/>
    <property type="match status" value="1"/>
</dbReference>
<organism evidence="6 7">
    <name type="scientific">Hydrogenophaga intermedia</name>
    <dbReference type="NCBI Taxonomy" id="65786"/>
    <lineage>
        <taxon>Bacteria</taxon>
        <taxon>Pseudomonadati</taxon>
        <taxon>Pseudomonadota</taxon>
        <taxon>Betaproteobacteria</taxon>
        <taxon>Burkholderiales</taxon>
        <taxon>Comamonadaceae</taxon>
        <taxon>Hydrogenophaga</taxon>
    </lineage>
</organism>
<evidence type="ECO:0000256" key="4">
    <source>
        <dbReference type="ARBA" id="ARBA00022803"/>
    </source>
</evidence>
<keyword evidence="7" id="KW-1185">Reference proteome</keyword>
<keyword evidence="4" id="KW-0802">TPR repeat</keyword>
<proteinExistence type="inferred from homology"/>
<dbReference type="InterPro" id="IPR051476">
    <property type="entry name" value="Bac_ResReg_Asp_Phosphatase"/>
</dbReference>
<dbReference type="Pfam" id="PF13174">
    <property type="entry name" value="TPR_6"/>
    <property type="match status" value="1"/>
</dbReference>
<reference evidence="7" key="1">
    <citation type="submission" date="2014-02" db="EMBL/GenBank/DDBJ databases">
        <authorList>
            <person name="Gan H."/>
        </authorList>
    </citation>
    <scope>NUCLEOTIDE SEQUENCE [LARGE SCALE GENOMIC DNA]</scope>
    <source>
        <strain evidence="7">S1</strain>
    </source>
</reference>
<keyword evidence="2" id="KW-0963">Cytoplasm</keyword>
<evidence type="ECO:0000256" key="2">
    <source>
        <dbReference type="ARBA" id="ARBA00022490"/>
    </source>
</evidence>
<dbReference type="InterPro" id="IPR019734">
    <property type="entry name" value="TPR_rpt"/>
</dbReference>
<gene>
    <name evidence="6" type="ORF">BN948_03322</name>
</gene>
<accession>A0A1L1PU97</accession>
<evidence type="ECO:0000256" key="1">
    <source>
        <dbReference type="ARBA" id="ARBA00004496"/>
    </source>
</evidence>
<dbReference type="GO" id="GO:0005737">
    <property type="term" value="C:cytoplasm"/>
    <property type="evidence" value="ECO:0007669"/>
    <property type="project" value="UniProtKB-SubCell"/>
</dbReference>
<dbReference type="EMBL" id="CCAE010000031">
    <property type="protein sequence ID" value="CDN88885.1"/>
    <property type="molecule type" value="Genomic_DNA"/>
</dbReference>
<sequence>MTDTAPTPEADPSAAALEEAASQEFEAGACAKALALQRQALGLHVAHHRLADQARCHLSIGYLSFLLRDHAGAHQAYRAAIRLRESLKDCHGAAVGWERLAELHQHMGDHQAALHAFDQALACLRRCGALKDLGTVLNNKAVSHREIGQRAQAMQCQERALEIRHELGDNEGLAASLHNLGVLHADAGAHEAAAASLEQARELRESLGDRSGLASTELHIGVLHEQQGDFEQAAKAYEGVIAACAALPPHDGRTLAAALCNLGGLMVARGEAAGAMPLLERARGLLQESVETPGLAYVEYHLGLARIAQGDVDGGLAALTKAQDIQQACGDIRQLSATLSAKAWVDVRLRRFASAEPLLRQALDIQQRLDEHGARVHTLRLLGDCLAGQGHIEAAQQCHTQAEHLAMLLSLPLPSADAQAGRPDAAPATALAAVNGVRRVLQ</sequence>
<dbReference type="SUPFAM" id="SSF48452">
    <property type="entry name" value="TPR-like"/>
    <property type="match status" value="2"/>
</dbReference>
<evidence type="ECO:0000256" key="5">
    <source>
        <dbReference type="ARBA" id="ARBA00038253"/>
    </source>
</evidence>
<dbReference type="Pfam" id="PF13424">
    <property type="entry name" value="TPR_12"/>
    <property type="match status" value="2"/>
</dbReference>
<dbReference type="SMART" id="SM00028">
    <property type="entry name" value="TPR"/>
    <property type="match status" value="7"/>
</dbReference>
<dbReference type="AlphaFoldDB" id="A0A1L1PU97"/>
<dbReference type="Gene3D" id="1.25.40.10">
    <property type="entry name" value="Tetratricopeptide repeat domain"/>
    <property type="match status" value="2"/>
</dbReference>
<comment type="subcellular location">
    <subcellularLocation>
        <location evidence="1">Cytoplasm</location>
    </subcellularLocation>
</comment>
<evidence type="ECO:0000313" key="6">
    <source>
        <dbReference type="EMBL" id="CDN88885.1"/>
    </source>
</evidence>
<protein>
    <submittedName>
        <fullName evidence="6">Photosystem I assembly protein Ycf3</fullName>
    </submittedName>
</protein>
<dbReference type="InterPro" id="IPR011990">
    <property type="entry name" value="TPR-like_helical_dom_sf"/>
</dbReference>
<reference evidence="7" key="2">
    <citation type="submission" date="2014-11" db="EMBL/GenBank/DDBJ databases">
        <title>Draft genome sequence of Hydrogenophaga intermedia S1.</title>
        <authorList>
            <person name="Gan H.M."/>
            <person name="Chew T.H."/>
            <person name="Stolz A."/>
        </authorList>
    </citation>
    <scope>NUCLEOTIDE SEQUENCE [LARGE SCALE GENOMIC DNA]</scope>
    <source>
        <strain evidence="7">S1</strain>
    </source>
</reference>
<evidence type="ECO:0000313" key="7">
    <source>
        <dbReference type="Proteomes" id="UP000028878"/>
    </source>
</evidence>
<evidence type="ECO:0000256" key="3">
    <source>
        <dbReference type="ARBA" id="ARBA00022737"/>
    </source>
</evidence>